<dbReference type="Gene3D" id="3.40.50.2000">
    <property type="entry name" value="Glycogen Phosphorylase B"/>
    <property type="match status" value="2"/>
</dbReference>
<dbReference type="InterPro" id="IPR028098">
    <property type="entry name" value="Glyco_trans_4-like_N"/>
</dbReference>
<dbReference type="PANTHER" id="PTHR12526:SF600">
    <property type="entry name" value="GLYCOSYL TRANSFERASE GROUP 1"/>
    <property type="match status" value="1"/>
</dbReference>
<reference evidence="2" key="1">
    <citation type="submission" date="2018-05" db="EMBL/GenBank/DDBJ databases">
        <authorList>
            <person name="Lanie J.A."/>
            <person name="Ng W.-L."/>
            <person name="Kazmierczak K.M."/>
            <person name="Andrzejewski T.M."/>
            <person name="Davidsen T.M."/>
            <person name="Wayne K.J."/>
            <person name="Tettelin H."/>
            <person name="Glass J.I."/>
            <person name="Rusch D."/>
            <person name="Podicherti R."/>
            <person name="Tsui H.-C.T."/>
            <person name="Winkler M.E."/>
        </authorList>
    </citation>
    <scope>NUCLEOTIDE SEQUENCE</scope>
</reference>
<feature type="domain" description="Glycosyltransferase subfamily 4-like N-terminal" evidence="1">
    <location>
        <begin position="90"/>
        <end position="210"/>
    </location>
</feature>
<dbReference type="EMBL" id="UINC01104315">
    <property type="protein sequence ID" value="SVC67368.1"/>
    <property type="molecule type" value="Genomic_DNA"/>
</dbReference>
<dbReference type="GO" id="GO:0016757">
    <property type="term" value="F:glycosyltransferase activity"/>
    <property type="evidence" value="ECO:0007669"/>
    <property type="project" value="TreeGrafter"/>
</dbReference>
<dbReference type="AlphaFoldDB" id="A0A382P3Q5"/>
<proteinExistence type="predicted"/>
<gene>
    <name evidence="2" type="ORF">METZ01_LOCUS320222</name>
</gene>
<dbReference type="SUPFAM" id="SSF53756">
    <property type="entry name" value="UDP-Glycosyltransferase/glycogen phosphorylase"/>
    <property type="match status" value="1"/>
</dbReference>
<dbReference type="CDD" id="cd03801">
    <property type="entry name" value="GT4_PimA-like"/>
    <property type="match status" value="1"/>
</dbReference>
<evidence type="ECO:0000259" key="1">
    <source>
        <dbReference type="Pfam" id="PF13439"/>
    </source>
</evidence>
<dbReference type="Pfam" id="PF13439">
    <property type="entry name" value="Glyco_transf_4"/>
    <property type="match status" value="1"/>
</dbReference>
<sequence>MKILFLSITVPFPATDGGRIRVLNLLTQVSKTDQITFLGLETAPTNQEGIAYLESLGIVCHLVENQASPPKISLGTITKSLIQRKPITVARYDISSYRRELGQLIQLQNFDLIHYEMFHTAQFFAKVDLPKVLSTQNIDSYIWARLSEETENPVKKIVYLSQKRAFRRYEKLISPKFSITTCVSENDRDWLRKSCPDSQTDVIPNGVDLDLYQPSHDEIIPDTLLYTGSMDWFPNEDAVIYCVNEILPVIRLKCPNVRFLIVGQHPTGNVRKLSDLPNIEVTGRVEDVKPYIAQSAVYVVPLRIGGGTRLKILEALAMEKAVVSTSVGAEGLELINNQEVVIENNPIQFAAKVVE</sequence>
<organism evidence="2">
    <name type="scientific">marine metagenome</name>
    <dbReference type="NCBI Taxonomy" id="408172"/>
    <lineage>
        <taxon>unclassified sequences</taxon>
        <taxon>metagenomes</taxon>
        <taxon>ecological metagenomes</taxon>
    </lineage>
</organism>
<protein>
    <recommendedName>
        <fullName evidence="1">Glycosyltransferase subfamily 4-like N-terminal domain-containing protein</fullName>
    </recommendedName>
</protein>
<dbReference type="PANTHER" id="PTHR12526">
    <property type="entry name" value="GLYCOSYLTRANSFERASE"/>
    <property type="match status" value="1"/>
</dbReference>
<name>A0A382P3Q5_9ZZZZ</name>
<accession>A0A382P3Q5</accession>
<feature type="non-terminal residue" evidence="2">
    <location>
        <position position="355"/>
    </location>
</feature>
<dbReference type="Pfam" id="PF13692">
    <property type="entry name" value="Glyco_trans_1_4"/>
    <property type="match status" value="1"/>
</dbReference>
<evidence type="ECO:0000313" key="2">
    <source>
        <dbReference type="EMBL" id="SVC67368.1"/>
    </source>
</evidence>